<dbReference type="EMBL" id="MFJY01000037">
    <property type="protein sequence ID" value="OGG27756.1"/>
    <property type="molecule type" value="Genomic_DNA"/>
</dbReference>
<evidence type="ECO:0000259" key="6">
    <source>
        <dbReference type="PROSITE" id="PS00745"/>
    </source>
</evidence>
<dbReference type="InterPro" id="IPR004374">
    <property type="entry name" value="PrfB"/>
</dbReference>
<feature type="domain" description="Prokaryotic-type class I peptide chain release factors" evidence="6">
    <location>
        <begin position="215"/>
        <end position="231"/>
    </location>
</feature>
<dbReference type="NCBIfam" id="TIGR00020">
    <property type="entry name" value="prfB"/>
    <property type="match status" value="1"/>
</dbReference>
<dbReference type="HAMAP" id="MF_00094">
    <property type="entry name" value="Rel_fac_2"/>
    <property type="match status" value="1"/>
</dbReference>
<dbReference type="Gene3D" id="3.30.70.1660">
    <property type="match status" value="1"/>
</dbReference>
<dbReference type="InterPro" id="IPR005139">
    <property type="entry name" value="PCRF"/>
</dbReference>
<keyword evidence="3 4" id="KW-0648">Protein biosynthesis</keyword>
<dbReference type="Pfam" id="PF00472">
    <property type="entry name" value="RF-1"/>
    <property type="match status" value="1"/>
</dbReference>
<comment type="similarity">
    <text evidence="1 4">Belongs to the prokaryotic/mitochondrial release factor family.</text>
</comment>
<comment type="subcellular location">
    <subcellularLocation>
        <location evidence="4">Cytoplasm</location>
    </subcellularLocation>
</comment>
<protein>
    <recommendedName>
        <fullName evidence="4 5">Peptide chain release factor 2</fullName>
        <shortName evidence="4">RF-2</shortName>
    </recommendedName>
</protein>
<gene>
    <name evidence="4" type="primary">prfB</name>
    <name evidence="7" type="ORF">A3A64_03310</name>
</gene>
<accession>A0A1F6AST2</accession>
<proteinExistence type="inferred from homology"/>
<name>A0A1F6AST2_9BACT</name>
<dbReference type="Gene3D" id="1.20.58.410">
    <property type="entry name" value="Release factor"/>
    <property type="match status" value="1"/>
</dbReference>
<dbReference type="GO" id="GO:0016149">
    <property type="term" value="F:translation release factor activity, codon specific"/>
    <property type="evidence" value="ECO:0007669"/>
    <property type="project" value="UniProtKB-UniRule"/>
</dbReference>
<dbReference type="SMART" id="SM00937">
    <property type="entry name" value="PCRF"/>
    <property type="match status" value="1"/>
</dbReference>
<evidence type="ECO:0000313" key="8">
    <source>
        <dbReference type="Proteomes" id="UP000178305"/>
    </source>
</evidence>
<sequence length="336" mass="38465">MEETLTQRAKELLVKLDLDGIRKALRQIEAESSHPDFWKDPQAATVKMKKMAAFQKELEQGEMLELLLSEGKEDELSREVDRLEFALYLSGTYDRGDAIIAIHAGQGGTEAMDWTSMLLRMYQRYIERKGWEQEEIDYTPGDEAGIKSVTLQVTGQYAFGFLKAEVGVHRLVRQSPFNADKLRQTSFAMVEVLPVIEEDAAVEIKEDDLEWDFYRSGGKGGQNVNKVSTAVRLRHKPTGIVVTSQAQRYQGQNREYALKVLRAKLWAMQEAQAKEEQKSLRGEYKTPGWGNQIRSYVLHPYHMVKDLRTQHETGNTDRVLDGDIEDFIIAYLKKIS</sequence>
<comment type="caution">
    <text evidence="7">The sequence shown here is derived from an EMBL/GenBank/DDBJ whole genome shotgun (WGS) entry which is preliminary data.</text>
</comment>
<evidence type="ECO:0000256" key="3">
    <source>
        <dbReference type="ARBA" id="ARBA00022917"/>
    </source>
</evidence>
<dbReference type="SUPFAM" id="SSF75620">
    <property type="entry name" value="Release factor"/>
    <property type="match status" value="1"/>
</dbReference>
<evidence type="ECO:0000256" key="2">
    <source>
        <dbReference type="ARBA" id="ARBA00022481"/>
    </source>
</evidence>
<dbReference type="Pfam" id="PF03462">
    <property type="entry name" value="PCRF"/>
    <property type="match status" value="1"/>
</dbReference>
<comment type="PTM">
    <text evidence="4">Methylated by PrmC. Methylation increases the termination efficiency of RF2.</text>
</comment>
<comment type="function">
    <text evidence="4">Peptide chain release factor 2 directs the termination of translation in response to the peptide chain termination codons UGA and UAA.</text>
</comment>
<dbReference type="Gene3D" id="3.30.160.20">
    <property type="match status" value="1"/>
</dbReference>
<keyword evidence="2 4" id="KW-0488">Methylation</keyword>
<dbReference type="PROSITE" id="PS00745">
    <property type="entry name" value="RF_PROK_I"/>
    <property type="match status" value="1"/>
</dbReference>
<evidence type="ECO:0000256" key="1">
    <source>
        <dbReference type="ARBA" id="ARBA00010835"/>
    </source>
</evidence>
<feature type="modified residue" description="N5-methylglutamine" evidence="4">
    <location>
        <position position="222"/>
    </location>
</feature>
<evidence type="ECO:0000256" key="5">
    <source>
        <dbReference type="NCBIfam" id="TIGR00020"/>
    </source>
</evidence>
<keyword evidence="4" id="KW-0963">Cytoplasm</keyword>
<organism evidence="7 8">
    <name type="scientific">Candidatus Gottesmanbacteria bacterium RIFCSPLOWO2_01_FULL_48_11</name>
    <dbReference type="NCBI Taxonomy" id="1798395"/>
    <lineage>
        <taxon>Bacteria</taxon>
        <taxon>Candidatus Gottesmaniibacteriota</taxon>
    </lineage>
</organism>
<dbReference type="GO" id="GO:0005737">
    <property type="term" value="C:cytoplasm"/>
    <property type="evidence" value="ECO:0007669"/>
    <property type="project" value="UniProtKB-SubCell"/>
</dbReference>
<dbReference type="InterPro" id="IPR045853">
    <property type="entry name" value="Pep_chain_release_fac_I_sf"/>
</dbReference>
<evidence type="ECO:0000256" key="4">
    <source>
        <dbReference type="HAMAP-Rule" id="MF_00094"/>
    </source>
</evidence>
<dbReference type="AlphaFoldDB" id="A0A1F6AST2"/>
<dbReference type="Proteomes" id="UP000178305">
    <property type="component" value="Unassembled WGS sequence"/>
</dbReference>
<evidence type="ECO:0000313" key="7">
    <source>
        <dbReference type="EMBL" id="OGG27756.1"/>
    </source>
</evidence>
<dbReference type="PANTHER" id="PTHR43116">
    <property type="entry name" value="PEPTIDE CHAIN RELEASE FACTOR 2"/>
    <property type="match status" value="1"/>
</dbReference>
<dbReference type="InterPro" id="IPR000352">
    <property type="entry name" value="Pep_chain_release_fac_I"/>
</dbReference>
<reference evidence="7 8" key="1">
    <citation type="journal article" date="2016" name="Nat. Commun.">
        <title>Thousands of microbial genomes shed light on interconnected biogeochemical processes in an aquifer system.</title>
        <authorList>
            <person name="Anantharaman K."/>
            <person name="Brown C.T."/>
            <person name="Hug L.A."/>
            <person name="Sharon I."/>
            <person name="Castelle C.J."/>
            <person name="Probst A.J."/>
            <person name="Thomas B.C."/>
            <person name="Singh A."/>
            <person name="Wilkins M.J."/>
            <person name="Karaoz U."/>
            <person name="Brodie E.L."/>
            <person name="Williams K.H."/>
            <person name="Hubbard S.S."/>
            <person name="Banfield J.F."/>
        </authorList>
    </citation>
    <scope>NUCLEOTIDE SEQUENCE [LARGE SCALE GENOMIC DNA]</scope>
</reference>
<dbReference type="PANTHER" id="PTHR43116:SF3">
    <property type="entry name" value="CLASS I PEPTIDE CHAIN RELEASE FACTOR"/>
    <property type="match status" value="1"/>
</dbReference>